<dbReference type="PROSITE" id="PS50928">
    <property type="entry name" value="ABC_TM1"/>
    <property type="match status" value="1"/>
</dbReference>
<name>A0ABU4J3Y3_9BACI</name>
<dbReference type="Pfam" id="PF00528">
    <property type="entry name" value="BPD_transp_1"/>
    <property type="match status" value="1"/>
</dbReference>
<dbReference type="RefSeq" id="WP_318757315.1">
    <property type="nucleotide sequence ID" value="NZ_JAWUZT010000012.1"/>
</dbReference>
<evidence type="ECO:0000256" key="7">
    <source>
        <dbReference type="RuleBase" id="RU363032"/>
    </source>
</evidence>
<organism evidence="9 10">
    <name type="scientific">Priestia flexa</name>
    <dbReference type="NCBI Taxonomy" id="86664"/>
    <lineage>
        <taxon>Bacteria</taxon>
        <taxon>Bacillati</taxon>
        <taxon>Bacillota</taxon>
        <taxon>Bacilli</taxon>
        <taxon>Bacillales</taxon>
        <taxon>Bacillaceae</taxon>
        <taxon>Priestia</taxon>
    </lineage>
</organism>
<feature type="transmembrane region" description="Helical" evidence="7">
    <location>
        <begin position="201"/>
        <end position="223"/>
    </location>
</feature>
<evidence type="ECO:0000256" key="6">
    <source>
        <dbReference type="ARBA" id="ARBA00023136"/>
    </source>
</evidence>
<dbReference type="InterPro" id="IPR035906">
    <property type="entry name" value="MetI-like_sf"/>
</dbReference>
<keyword evidence="2 7" id="KW-0813">Transport</keyword>
<evidence type="ECO:0000313" key="10">
    <source>
        <dbReference type="Proteomes" id="UP001284771"/>
    </source>
</evidence>
<dbReference type="PANTHER" id="PTHR43744">
    <property type="entry name" value="ABC TRANSPORTER PERMEASE PROTEIN MG189-RELATED-RELATED"/>
    <property type="match status" value="1"/>
</dbReference>
<keyword evidence="4 7" id="KW-0812">Transmembrane</keyword>
<feature type="transmembrane region" description="Helical" evidence="7">
    <location>
        <begin position="259"/>
        <end position="280"/>
    </location>
</feature>
<keyword evidence="6 7" id="KW-0472">Membrane</keyword>
<keyword evidence="3" id="KW-1003">Cell membrane</keyword>
<dbReference type="CDD" id="cd06261">
    <property type="entry name" value="TM_PBP2"/>
    <property type="match status" value="1"/>
</dbReference>
<dbReference type="InterPro" id="IPR000515">
    <property type="entry name" value="MetI-like"/>
</dbReference>
<evidence type="ECO:0000256" key="4">
    <source>
        <dbReference type="ARBA" id="ARBA00022692"/>
    </source>
</evidence>
<evidence type="ECO:0000256" key="1">
    <source>
        <dbReference type="ARBA" id="ARBA00004651"/>
    </source>
</evidence>
<evidence type="ECO:0000256" key="3">
    <source>
        <dbReference type="ARBA" id="ARBA00022475"/>
    </source>
</evidence>
<feature type="transmembrane region" description="Helical" evidence="7">
    <location>
        <begin position="90"/>
        <end position="114"/>
    </location>
</feature>
<dbReference type="Proteomes" id="UP001284771">
    <property type="component" value="Unassembled WGS sequence"/>
</dbReference>
<protein>
    <submittedName>
        <fullName evidence="9">Carbohydrate ABC transporter permease</fullName>
    </submittedName>
</protein>
<proteinExistence type="inferred from homology"/>
<evidence type="ECO:0000256" key="5">
    <source>
        <dbReference type="ARBA" id="ARBA00022989"/>
    </source>
</evidence>
<evidence type="ECO:0000256" key="2">
    <source>
        <dbReference type="ARBA" id="ARBA00022448"/>
    </source>
</evidence>
<feature type="transmembrane region" description="Helical" evidence="7">
    <location>
        <begin position="30"/>
        <end position="51"/>
    </location>
</feature>
<sequence>MSVVERVQTTTVNTKPNVNKKRKSGLLRKIGLYFLLGIFTVISIFPFYWMFIGATNESGKMFTNPPTLTPGDQFMTNFQNLNASIDLGRVFFNSMFVSIVYVIVALMVCSTAAYALSKFEFKGRNLIFTTFLLSMMIPYQATLIPLFQMMSNFNLLDTYFALIAPQLCYPFAIFLLRQNFLAFPTELIEAARLDGAGEFRIFLTIVLPSMKPAMAAAAIFLFMTQWNNFMWPLVATTSNEMATLPVALSSLIGLSFIDYGQVMMGVTIATIPIIIFFLALQRHFISGMLGSAVK</sequence>
<feature type="domain" description="ABC transmembrane type-1" evidence="8">
    <location>
        <begin position="91"/>
        <end position="280"/>
    </location>
</feature>
<dbReference type="Gene3D" id="1.10.3720.10">
    <property type="entry name" value="MetI-like"/>
    <property type="match status" value="1"/>
</dbReference>
<evidence type="ECO:0000313" key="9">
    <source>
        <dbReference type="EMBL" id="MDW8515712.1"/>
    </source>
</evidence>
<comment type="similarity">
    <text evidence="7">Belongs to the binding-protein-dependent transport system permease family.</text>
</comment>
<dbReference type="PANTHER" id="PTHR43744:SF2">
    <property type="entry name" value="ARABINOOLIGOSACCHARIDES TRANSPORT SYSTEM PERMEASE PROTEIN ARAQ"/>
    <property type="match status" value="1"/>
</dbReference>
<dbReference type="EMBL" id="JAWUZT010000012">
    <property type="protein sequence ID" value="MDW8515712.1"/>
    <property type="molecule type" value="Genomic_DNA"/>
</dbReference>
<feature type="transmembrane region" description="Helical" evidence="7">
    <location>
        <begin position="126"/>
        <end position="147"/>
    </location>
</feature>
<accession>A0ABU4J3Y3</accession>
<comment type="subcellular location">
    <subcellularLocation>
        <location evidence="1 7">Cell membrane</location>
        <topology evidence="1 7">Multi-pass membrane protein</topology>
    </subcellularLocation>
</comment>
<comment type="caution">
    <text evidence="9">The sequence shown here is derived from an EMBL/GenBank/DDBJ whole genome shotgun (WGS) entry which is preliminary data.</text>
</comment>
<feature type="transmembrane region" description="Helical" evidence="7">
    <location>
        <begin position="159"/>
        <end position="180"/>
    </location>
</feature>
<gene>
    <name evidence="9" type="ORF">RIB56_06165</name>
</gene>
<dbReference type="SUPFAM" id="SSF161098">
    <property type="entry name" value="MetI-like"/>
    <property type="match status" value="1"/>
</dbReference>
<reference evidence="10" key="1">
    <citation type="submission" date="2023-07" db="EMBL/GenBank/DDBJ databases">
        <title>Draft genomic sequences of Priestia flexa CCM isolated from the soil of an abandoned mine contaminated by free cyanide in the high Andean zone of Tacna, Peru.</title>
        <authorList>
            <person name="Caceda Quiroz C.J."/>
            <person name="Maraza Chooque G.J."/>
            <person name="Fora Quispe G.L."/>
            <person name="Carpio Mamani M."/>
        </authorList>
    </citation>
    <scope>NUCLEOTIDE SEQUENCE [LARGE SCALE GENOMIC DNA]</scope>
    <source>
        <strain evidence="10">CCM</strain>
    </source>
</reference>
<evidence type="ECO:0000259" key="8">
    <source>
        <dbReference type="PROSITE" id="PS50928"/>
    </source>
</evidence>
<keyword evidence="5 7" id="KW-1133">Transmembrane helix</keyword>
<keyword evidence="10" id="KW-1185">Reference proteome</keyword>